<feature type="region of interest" description="Disordered" evidence="1">
    <location>
        <begin position="18"/>
        <end position="77"/>
    </location>
</feature>
<reference evidence="2 3" key="1">
    <citation type="journal article" date="2018" name="Nat. Ecol. Evol.">
        <title>Pezizomycetes genomes reveal the molecular basis of ectomycorrhizal truffle lifestyle.</title>
        <authorList>
            <person name="Murat C."/>
            <person name="Payen T."/>
            <person name="Noel B."/>
            <person name="Kuo A."/>
            <person name="Morin E."/>
            <person name="Chen J."/>
            <person name="Kohler A."/>
            <person name="Krizsan K."/>
            <person name="Balestrini R."/>
            <person name="Da Silva C."/>
            <person name="Montanini B."/>
            <person name="Hainaut M."/>
            <person name="Levati E."/>
            <person name="Barry K.W."/>
            <person name="Belfiori B."/>
            <person name="Cichocki N."/>
            <person name="Clum A."/>
            <person name="Dockter R.B."/>
            <person name="Fauchery L."/>
            <person name="Guy J."/>
            <person name="Iotti M."/>
            <person name="Le Tacon F."/>
            <person name="Lindquist E.A."/>
            <person name="Lipzen A."/>
            <person name="Malagnac F."/>
            <person name="Mello A."/>
            <person name="Molinier V."/>
            <person name="Miyauchi S."/>
            <person name="Poulain J."/>
            <person name="Riccioni C."/>
            <person name="Rubini A."/>
            <person name="Sitrit Y."/>
            <person name="Splivallo R."/>
            <person name="Traeger S."/>
            <person name="Wang M."/>
            <person name="Zifcakova L."/>
            <person name="Wipf D."/>
            <person name="Zambonelli A."/>
            <person name="Paolocci F."/>
            <person name="Nowrousian M."/>
            <person name="Ottonello S."/>
            <person name="Baldrian P."/>
            <person name="Spatafora J.W."/>
            <person name="Henrissat B."/>
            <person name="Nagy L.G."/>
            <person name="Aury J.M."/>
            <person name="Wincker P."/>
            <person name="Grigoriev I.V."/>
            <person name="Bonfante P."/>
            <person name="Martin F.M."/>
        </authorList>
    </citation>
    <scope>NUCLEOTIDE SEQUENCE [LARGE SCALE GENOMIC DNA]</scope>
    <source>
        <strain evidence="2 3">CCBAS932</strain>
    </source>
</reference>
<sequence>MRCEKKNSCLFLKYHREKEKRNAKPRHEKRKRQLQTKNCQLVESTNQSPMSRPKKKPQFTKERKEIIYKEIERKRKR</sequence>
<dbReference type="InParanoid" id="A0A3N4KZD6"/>
<gene>
    <name evidence="2" type="ORF">P167DRAFT_46652</name>
</gene>
<name>A0A3N4KZD6_9PEZI</name>
<dbReference type="AlphaFoldDB" id="A0A3N4KZD6"/>
<feature type="compositionally biased region" description="Polar residues" evidence="1">
    <location>
        <begin position="35"/>
        <end position="50"/>
    </location>
</feature>
<evidence type="ECO:0000313" key="2">
    <source>
        <dbReference type="EMBL" id="RPB14838.1"/>
    </source>
</evidence>
<evidence type="ECO:0000256" key="1">
    <source>
        <dbReference type="SAM" id="MobiDB-lite"/>
    </source>
</evidence>
<feature type="compositionally biased region" description="Basic residues" evidence="1">
    <location>
        <begin position="23"/>
        <end position="34"/>
    </location>
</feature>
<feature type="compositionally biased region" description="Basic and acidic residues" evidence="1">
    <location>
        <begin position="59"/>
        <end position="77"/>
    </location>
</feature>
<dbReference type="Proteomes" id="UP000277580">
    <property type="component" value="Unassembled WGS sequence"/>
</dbReference>
<protein>
    <submittedName>
        <fullName evidence="2">Uncharacterized protein</fullName>
    </submittedName>
</protein>
<organism evidence="2 3">
    <name type="scientific">Morchella conica CCBAS932</name>
    <dbReference type="NCBI Taxonomy" id="1392247"/>
    <lineage>
        <taxon>Eukaryota</taxon>
        <taxon>Fungi</taxon>
        <taxon>Dikarya</taxon>
        <taxon>Ascomycota</taxon>
        <taxon>Pezizomycotina</taxon>
        <taxon>Pezizomycetes</taxon>
        <taxon>Pezizales</taxon>
        <taxon>Morchellaceae</taxon>
        <taxon>Morchella</taxon>
    </lineage>
</organism>
<evidence type="ECO:0000313" key="3">
    <source>
        <dbReference type="Proteomes" id="UP000277580"/>
    </source>
</evidence>
<proteinExistence type="predicted"/>
<accession>A0A3N4KZD6</accession>
<dbReference type="EMBL" id="ML119116">
    <property type="protein sequence ID" value="RPB14838.1"/>
    <property type="molecule type" value="Genomic_DNA"/>
</dbReference>
<keyword evidence="3" id="KW-1185">Reference proteome</keyword>